<dbReference type="OrthoDB" id="108903at2"/>
<gene>
    <name evidence="5" type="ORF">EBO34_10580</name>
</gene>
<name>A0A3M7U016_9BACI</name>
<dbReference type="PANTHER" id="PTHR19860:SF40">
    <property type="entry name" value="WD40 REPEAT-CONTAINING PROTEIN"/>
    <property type="match status" value="1"/>
</dbReference>
<dbReference type="Pfam" id="PF13181">
    <property type="entry name" value="TPR_8"/>
    <property type="match status" value="1"/>
</dbReference>
<dbReference type="GO" id="GO:0080008">
    <property type="term" value="C:Cul4-RING E3 ubiquitin ligase complex"/>
    <property type="evidence" value="ECO:0007669"/>
    <property type="project" value="TreeGrafter"/>
</dbReference>
<dbReference type="Gene3D" id="3.40.50.300">
    <property type="entry name" value="P-loop containing nucleotide triphosphate hydrolases"/>
    <property type="match status" value="1"/>
</dbReference>
<dbReference type="Pfam" id="PF24883">
    <property type="entry name" value="NPHP3_N"/>
    <property type="match status" value="1"/>
</dbReference>
<dbReference type="SMART" id="SM00028">
    <property type="entry name" value="TPR"/>
    <property type="match status" value="5"/>
</dbReference>
<keyword evidence="1" id="KW-0677">Repeat</keyword>
<dbReference type="Proteomes" id="UP000278746">
    <property type="component" value="Unassembled WGS sequence"/>
</dbReference>
<feature type="domain" description="DUF4062" evidence="3">
    <location>
        <begin position="22"/>
        <end position="113"/>
    </location>
</feature>
<evidence type="ECO:0000256" key="2">
    <source>
        <dbReference type="PROSITE-ProRule" id="PRU00339"/>
    </source>
</evidence>
<feature type="repeat" description="TPR" evidence="2">
    <location>
        <begin position="812"/>
        <end position="845"/>
    </location>
</feature>
<protein>
    <submittedName>
        <fullName evidence="5">DUF4062 domain-containing protein</fullName>
    </submittedName>
</protein>
<dbReference type="PANTHER" id="PTHR19860">
    <property type="entry name" value="DDB1- AND CUL4-ASSOCIATED FACTOR 12-RELATED"/>
    <property type="match status" value="1"/>
</dbReference>
<dbReference type="Gene3D" id="1.25.40.10">
    <property type="entry name" value="Tetratricopeptide repeat domain"/>
    <property type="match status" value="2"/>
</dbReference>
<reference evidence="5 6" key="1">
    <citation type="submission" date="2018-10" db="EMBL/GenBank/DDBJ databases">
        <title>Bacillus Keqinensis sp. nov., a moderately halophilic bacterium isolated from a saline-alkaline lake.</title>
        <authorList>
            <person name="Wang H."/>
        </authorList>
    </citation>
    <scope>NUCLEOTIDE SEQUENCE [LARGE SCALE GENOMIC DNA]</scope>
    <source>
        <strain evidence="5 6">KQ-3</strain>
    </source>
</reference>
<dbReference type="SUPFAM" id="SSF52540">
    <property type="entry name" value="P-loop containing nucleoside triphosphate hydrolases"/>
    <property type="match status" value="1"/>
</dbReference>
<dbReference type="InterPro" id="IPR019734">
    <property type="entry name" value="TPR_rpt"/>
</dbReference>
<evidence type="ECO:0000313" key="6">
    <source>
        <dbReference type="Proteomes" id="UP000278746"/>
    </source>
</evidence>
<evidence type="ECO:0000313" key="5">
    <source>
        <dbReference type="EMBL" id="RNA70344.1"/>
    </source>
</evidence>
<dbReference type="PROSITE" id="PS50005">
    <property type="entry name" value="TPR"/>
    <property type="match status" value="1"/>
</dbReference>
<dbReference type="AlphaFoldDB" id="A0A3M7U016"/>
<dbReference type="InterPro" id="IPR027417">
    <property type="entry name" value="P-loop_NTPase"/>
</dbReference>
<dbReference type="Pfam" id="PF13271">
    <property type="entry name" value="DUF4062"/>
    <property type="match status" value="1"/>
</dbReference>
<dbReference type="InterPro" id="IPR056884">
    <property type="entry name" value="NPHP3-like_N"/>
</dbReference>
<comment type="caution">
    <text evidence="5">The sequence shown here is derived from an EMBL/GenBank/DDBJ whole genome shotgun (WGS) entry which is preliminary data.</text>
</comment>
<dbReference type="InterPro" id="IPR051191">
    <property type="entry name" value="DCAF12"/>
</dbReference>
<evidence type="ECO:0000256" key="1">
    <source>
        <dbReference type="ARBA" id="ARBA00022737"/>
    </source>
</evidence>
<sequence length="1156" mass="134657">MYKENFPKKDVSWMKKWNSRPIFISSTFKDMQAERDYLHYYVFPALEEKLKERHTYLEPIDLRWGINVVDVHEQGEKESLILEVCLAEINRSRPFLIVLLGDRYGWVPDQKQVEAVTQEAQYDEDYFGKSVTALEIEYGLLNAEEHETRGFYYFREPLPYDQMDTTTAAVYSDEYGEGEESRENYRKLLQLKKRISSQVEPARIRRYKGVWDSEQEEVTGLKKWGDQVLDDLWAEIEREYPPDRGEKQSGLWQHNDAALLHNYIEERNYRFVYREEPVLFMDRVIEESSGGKIGAIIHGESGSGKSSLLSHYYMLLKERGEVFPLFHAASFNPSSHLVERMLKRWISELSTFLQTEDVSDELASFQDVRSTFSHLLKEASSKKKVILLVDALDEMEQSQTLKNSTWLPDLWPDNARLIMTALREHKVLSRRHRFIRYELGPLTRQEAETLCLSSCKAYGKDLHPEVMKVLLSIQRDNGDYSYGNPLWLKLALDELILLDKSAYTKLSEFEGTEDMKLHKLILTIVSNLSGDIPSLYTSLMARVEKKFGKKLTESILTLIYASRGGLREKDLEKIVPRITGENWEKVRFAMIRRYLRNHLIKRGTLQFWNYYHRQTFEAIKKRYLKEEKQVSRLHKELAGHIKGLPDNDPLKEYEYIYQLLQTGNIEDAAVYYSNDLSESALSVINETVSEFVSQDKKRLNMVLAFLHQGLNIQFTICLRFAGGLYASLQRILTVEEQRTFLKEIERSLSCLIERDPDNQEYLKELASVYDEIGDLYHSIGNTSLIKENYSKALHIREQIHGFGDNGSATLLSASYDRLGAAYRLLGRQQEANESYKKAYALQHDLVGSMEVWNFHDVRRYWLITVNLADVRLEQGDIKAAAGLYEKAYDTIRTIHERHEGDPVVTRDAATMMNKLGTTYWLLDNHERADHCYHTSLSMKKRLLDQNPDHPVYLKDVWVSEFHLGNFYEAQGDLKSATRLFLSGYTIMSDLVVRFKGDAEKLKDLVLSCIKLGSIYLSEDRERAVGYIKQGLDIIYELMEKDPYNAEYKISYALLCYYCGFCSKEYEGYFTKSREVIDRLIDMDGTSSVYKEMKERLLPGKATFIRLLINREDLRIHKPLVKIAGMVEKCWHLQGIKDEDSGRGNNETKNKSCLFEL</sequence>
<evidence type="ECO:0000259" key="3">
    <source>
        <dbReference type="Pfam" id="PF13271"/>
    </source>
</evidence>
<organism evidence="5 6">
    <name type="scientific">Alteribacter keqinensis</name>
    <dbReference type="NCBI Taxonomy" id="2483800"/>
    <lineage>
        <taxon>Bacteria</taxon>
        <taxon>Bacillati</taxon>
        <taxon>Bacillota</taxon>
        <taxon>Bacilli</taxon>
        <taxon>Bacillales</taxon>
        <taxon>Bacillaceae</taxon>
        <taxon>Alteribacter</taxon>
    </lineage>
</organism>
<dbReference type="InterPro" id="IPR011990">
    <property type="entry name" value="TPR-like_helical_dom_sf"/>
</dbReference>
<dbReference type="Pfam" id="PF13374">
    <property type="entry name" value="TPR_10"/>
    <property type="match status" value="1"/>
</dbReference>
<dbReference type="EMBL" id="RHIB01000001">
    <property type="protein sequence ID" value="RNA70344.1"/>
    <property type="molecule type" value="Genomic_DNA"/>
</dbReference>
<evidence type="ECO:0000259" key="4">
    <source>
        <dbReference type="Pfam" id="PF24883"/>
    </source>
</evidence>
<keyword evidence="2" id="KW-0802">TPR repeat</keyword>
<accession>A0A3M7U016</accession>
<dbReference type="SUPFAM" id="SSF48452">
    <property type="entry name" value="TPR-like"/>
    <property type="match status" value="1"/>
</dbReference>
<keyword evidence="6" id="KW-1185">Reference proteome</keyword>
<dbReference type="InterPro" id="IPR025139">
    <property type="entry name" value="DUF4062"/>
</dbReference>
<feature type="domain" description="Nephrocystin 3-like N-terminal" evidence="4">
    <location>
        <begin position="296"/>
        <end position="402"/>
    </location>
</feature>
<proteinExistence type="predicted"/>